<proteinExistence type="inferred from homology"/>
<dbReference type="EMBL" id="NNAY01001314">
    <property type="protein sequence ID" value="OXU24389.1"/>
    <property type="molecule type" value="Genomic_DNA"/>
</dbReference>
<dbReference type="GO" id="GO:0003886">
    <property type="term" value="F:DNA (cytosine-5-)-methyltransferase activity"/>
    <property type="evidence" value="ECO:0007669"/>
    <property type="project" value="UniProtKB-EC"/>
</dbReference>
<evidence type="ECO:0000259" key="13">
    <source>
        <dbReference type="PROSITE" id="PS51533"/>
    </source>
</evidence>
<evidence type="ECO:0000256" key="10">
    <source>
        <dbReference type="ARBA" id="ARBA00023242"/>
    </source>
</evidence>
<protein>
    <recommendedName>
        <fullName evidence="2">DNA (cytosine-5-)-methyltransferase</fullName>
        <ecNumber evidence="2">2.1.1.37</ecNumber>
    </recommendedName>
</protein>
<keyword evidence="5 11" id="KW-0808">Transferase</keyword>
<dbReference type="InterPro" id="IPR000313">
    <property type="entry name" value="PWWP_dom"/>
</dbReference>
<feature type="active site" evidence="11">
    <location>
        <position position="911"/>
    </location>
</feature>
<keyword evidence="10" id="KW-0539">Nucleus</keyword>
<keyword evidence="8" id="KW-0863">Zinc-finger</keyword>
<dbReference type="PANTHER" id="PTHR23068">
    <property type="entry name" value="DNA CYTOSINE-5- -METHYLTRANSFERASE 3-RELATED"/>
    <property type="match status" value="1"/>
</dbReference>
<dbReference type="InterPro" id="IPR025766">
    <property type="entry name" value="ADD"/>
</dbReference>
<dbReference type="InterPro" id="IPR040552">
    <property type="entry name" value="DNMT3_ADD_GATA1-like"/>
</dbReference>
<dbReference type="Gene3D" id="3.40.50.150">
    <property type="entry name" value="Vaccinia Virus protein VP39"/>
    <property type="match status" value="1"/>
</dbReference>
<evidence type="ECO:0000259" key="12">
    <source>
        <dbReference type="PROSITE" id="PS50812"/>
    </source>
</evidence>
<comment type="similarity">
    <text evidence="11">Belongs to the class I-like SAM-binding methyltransferase superfamily. C5-methyltransferase family.</text>
</comment>
<evidence type="ECO:0000256" key="8">
    <source>
        <dbReference type="ARBA" id="ARBA00022771"/>
    </source>
</evidence>
<evidence type="ECO:0000256" key="3">
    <source>
        <dbReference type="ARBA" id="ARBA00022491"/>
    </source>
</evidence>
<comment type="subcellular location">
    <subcellularLocation>
        <location evidence="1">Nucleus</location>
    </subcellularLocation>
</comment>
<sequence>MLLCRDHEYFLGVFLDFNFMITAYVNIHQKINHASYWSSSLWREMMAMDLFDDHNYCKLNKSNVKIDKAENYDNFNISQENILSYKINNNELMEFDVQNCVEIQCNDEMQNDISEDVINFNSINTNTESRYFNNDATRLNCNEIAKDVNFINTLECMNFNNISNVINSSIATENEHAMNDSMANSGSQCLINNLPPNNHNSTFTSYSTEDSGIESMDSLLFTESEDSFLLNSRDDHCYSFSKERDGAKKSYFNKRKAENSSAASILTNIENSDVIKDKSEVPVKRNRTTKRSREVIISEESPIIEGKYEESRRVTRLLVKNSDEKPVKYIDNTPGKLVWGYFRSGWWPALIIRAEDAGMIPSSEKIWVSWIGESRISELNAKCVDKFSNDLERRIDNLATNPKTKVTCKKQKDEACFKTIQLLKKHFTGGALVKPYIAWIKNNILPYKNKLDELLFYPYPEILSDKLNNLKIVNSEKNEKYLRQQEKERLSKALEPKNLIKKIEKLEKPIEKGGINIVDQKYGMIVWAKMQGYSWWPCVIMDYQHLNRKQPHVAHQWVMWYGDYKYSQVQYRQILTFPTGMDRMESKITATKDELFCKAVLQAAKDYCDKLGYLTEPWKIKDVIHLFYKSKDIYKLKNAELTEPNEEDLYSQTIKKQLRKQINNQPISEGRKKKILECKNLNLLLSGKLPLESLCISCLESGEELEDHPFFHASMCEKCLEDFSPKIFAYGNDAKCFYCTLCGGDDLVAVCDSMSCPRVFCTACIKYIICPEFYEDILLKHPWYCFLCDPSSISTNNVVIKIRNDWRYKMISLYRINCDEEAPSNLERLDRNRKIRVLSLFDGIGTGLVVLKHLNVNIECYYASEIDPDSMQVSFFNHGDEIIQLGDVRNIDEKKIKEIAPIDLLIGGSPCNELSLANPKRRGLDDPEGTGILFYDYVRIMKLVKKHNKKRHLFWLFENVASMPKKFRNQISKNLGREPKFLDSADFSAQHRPRLYWGNLPWGPYQVNNVVLQDVLRKRCNRQALVKKIMTVTTRTNSLNQTKENLKPVLMDGKKDMLWVTELEKIFGFPMHYTDANLQKTRRLQLIGKAWSVQTLTAILRPVFLF</sequence>
<dbReference type="InterPro" id="IPR049554">
    <property type="entry name" value="DNMT3_ADD_PHD"/>
</dbReference>
<feature type="domain" description="PWWP" evidence="12">
    <location>
        <begin position="522"/>
        <end position="580"/>
    </location>
</feature>
<keyword evidence="7" id="KW-0479">Metal-binding</keyword>
<dbReference type="EC" id="2.1.1.37" evidence="2"/>
<evidence type="ECO:0000256" key="2">
    <source>
        <dbReference type="ARBA" id="ARBA00011975"/>
    </source>
</evidence>
<evidence type="ECO:0000313" key="14">
    <source>
        <dbReference type="EMBL" id="OXU24389.1"/>
    </source>
</evidence>
<dbReference type="PROSITE" id="PS00094">
    <property type="entry name" value="C5_MTASE_1"/>
    <property type="match status" value="1"/>
</dbReference>
<evidence type="ECO:0000256" key="11">
    <source>
        <dbReference type="PROSITE-ProRule" id="PRU01016"/>
    </source>
</evidence>
<dbReference type="InterPro" id="IPR001525">
    <property type="entry name" value="C5_MeTfrase"/>
</dbReference>
<organism evidence="14 15">
    <name type="scientific">Trichomalopsis sarcophagae</name>
    <dbReference type="NCBI Taxonomy" id="543379"/>
    <lineage>
        <taxon>Eukaryota</taxon>
        <taxon>Metazoa</taxon>
        <taxon>Ecdysozoa</taxon>
        <taxon>Arthropoda</taxon>
        <taxon>Hexapoda</taxon>
        <taxon>Insecta</taxon>
        <taxon>Pterygota</taxon>
        <taxon>Neoptera</taxon>
        <taxon>Endopterygota</taxon>
        <taxon>Hymenoptera</taxon>
        <taxon>Apocrita</taxon>
        <taxon>Proctotrupomorpha</taxon>
        <taxon>Chalcidoidea</taxon>
        <taxon>Pteromalidae</taxon>
        <taxon>Pteromalinae</taxon>
        <taxon>Trichomalopsis</taxon>
    </lineage>
</organism>
<accession>A0A232F1I1</accession>
<evidence type="ECO:0000256" key="5">
    <source>
        <dbReference type="ARBA" id="ARBA00022679"/>
    </source>
</evidence>
<dbReference type="PROSITE" id="PS50812">
    <property type="entry name" value="PWWP"/>
    <property type="match status" value="1"/>
</dbReference>
<dbReference type="InterPro" id="IPR018117">
    <property type="entry name" value="C5_DNA_meth_AS"/>
</dbReference>
<keyword evidence="9" id="KW-0862">Zinc</keyword>
<dbReference type="GO" id="GO:0008270">
    <property type="term" value="F:zinc ion binding"/>
    <property type="evidence" value="ECO:0007669"/>
    <property type="project" value="UniProtKB-KW"/>
</dbReference>
<evidence type="ECO:0000256" key="1">
    <source>
        <dbReference type="ARBA" id="ARBA00004123"/>
    </source>
</evidence>
<comment type="caution">
    <text evidence="14">The sequence shown here is derived from an EMBL/GenBank/DDBJ whole genome shotgun (WGS) entry which is preliminary data.</text>
</comment>
<evidence type="ECO:0000256" key="7">
    <source>
        <dbReference type="ARBA" id="ARBA00022723"/>
    </source>
</evidence>
<keyword evidence="6 11" id="KW-0949">S-adenosyl-L-methionine</keyword>
<dbReference type="CDD" id="cd11725">
    <property type="entry name" value="ADDz_Dnmt3"/>
    <property type="match status" value="1"/>
</dbReference>
<dbReference type="Pfam" id="PF00145">
    <property type="entry name" value="DNA_methylase"/>
    <property type="match status" value="1"/>
</dbReference>
<dbReference type="Gene3D" id="2.30.30.140">
    <property type="match status" value="2"/>
</dbReference>
<gene>
    <name evidence="14" type="ORF">TSAR_010295</name>
</gene>
<dbReference type="PROSITE" id="PS51533">
    <property type="entry name" value="ADD"/>
    <property type="match status" value="1"/>
</dbReference>
<dbReference type="STRING" id="543379.A0A232F1I1"/>
<keyword evidence="4 11" id="KW-0489">Methyltransferase</keyword>
<dbReference type="Pfam" id="PF21255">
    <property type="entry name" value="DNMT3_ADD_GATA1-like"/>
    <property type="match status" value="1"/>
</dbReference>
<keyword evidence="15" id="KW-1185">Reference proteome</keyword>
<dbReference type="SMART" id="SM00293">
    <property type="entry name" value="PWWP"/>
    <property type="match status" value="1"/>
</dbReference>
<dbReference type="InterPro" id="IPR029063">
    <property type="entry name" value="SAM-dependent_MTases_sf"/>
</dbReference>
<dbReference type="Proteomes" id="UP000215335">
    <property type="component" value="Unassembled WGS sequence"/>
</dbReference>
<evidence type="ECO:0000256" key="6">
    <source>
        <dbReference type="ARBA" id="ARBA00022691"/>
    </source>
</evidence>
<reference evidence="14 15" key="1">
    <citation type="journal article" date="2017" name="Curr. Biol.">
        <title>The Evolution of Venom by Co-option of Single-Copy Genes.</title>
        <authorList>
            <person name="Martinson E.O."/>
            <person name="Mrinalini"/>
            <person name="Kelkar Y.D."/>
            <person name="Chang C.H."/>
            <person name="Werren J.H."/>
        </authorList>
    </citation>
    <scope>NUCLEOTIDE SEQUENCE [LARGE SCALE GENOMIC DNA]</scope>
    <source>
        <strain evidence="14 15">Alberta</strain>
        <tissue evidence="14">Whole body</tissue>
    </source>
</reference>
<name>A0A232F1I1_9HYME</name>
<feature type="domain" description="PHD-type" evidence="13">
    <location>
        <begin position="683"/>
        <end position="819"/>
    </location>
</feature>
<dbReference type="SUPFAM" id="SSF53335">
    <property type="entry name" value="S-adenosyl-L-methionine-dependent methyltransferases"/>
    <property type="match status" value="1"/>
</dbReference>
<dbReference type="OrthoDB" id="641149at2759"/>
<dbReference type="SUPFAM" id="SSF63748">
    <property type="entry name" value="Tudor/PWWP/MBT"/>
    <property type="match status" value="2"/>
</dbReference>
<dbReference type="PROSITE" id="PS51679">
    <property type="entry name" value="SAM_MT_C5"/>
    <property type="match status" value="1"/>
</dbReference>
<dbReference type="GO" id="GO:0032259">
    <property type="term" value="P:methylation"/>
    <property type="evidence" value="ECO:0007669"/>
    <property type="project" value="UniProtKB-KW"/>
</dbReference>
<dbReference type="InterPro" id="IPR050390">
    <property type="entry name" value="C5-Methyltransferase"/>
</dbReference>
<evidence type="ECO:0000313" key="15">
    <source>
        <dbReference type="Proteomes" id="UP000215335"/>
    </source>
</evidence>
<dbReference type="Pfam" id="PF17980">
    <property type="entry name" value="ADD_DNMT3"/>
    <property type="match status" value="1"/>
</dbReference>
<evidence type="ECO:0000256" key="4">
    <source>
        <dbReference type="ARBA" id="ARBA00022603"/>
    </source>
</evidence>
<keyword evidence="3" id="KW-0678">Repressor</keyword>
<dbReference type="Pfam" id="PF00855">
    <property type="entry name" value="PWWP"/>
    <property type="match status" value="1"/>
</dbReference>
<evidence type="ECO:0000256" key="9">
    <source>
        <dbReference type="ARBA" id="ARBA00022833"/>
    </source>
</evidence>
<dbReference type="AlphaFoldDB" id="A0A232F1I1"/>
<dbReference type="PANTHER" id="PTHR23068:SF25">
    <property type="entry name" value="DNA (CYTOSINE-5)-METHYLTRANSFERASE DRM2"/>
    <property type="match status" value="1"/>
</dbReference>
<dbReference type="GO" id="GO:0005634">
    <property type="term" value="C:nucleus"/>
    <property type="evidence" value="ECO:0007669"/>
    <property type="project" value="UniProtKB-SubCell"/>
</dbReference>